<keyword evidence="2" id="KW-1185">Reference proteome</keyword>
<sequence length="86" mass="9359">MLDAVASLVTLRQLNVAARNLDEIAVQKHPRFIAIPHHTKTTVVRAASFPFSLQLEDSVPVPSLEVFVRLRIGDDAGDESGPDGLQ</sequence>
<gene>
    <name evidence="1" type="ORF">GEV33_005443</name>
</gene>
<dbReference type="AlphaFoldDB" id="A0A8J6HNA0"/>
<reference evidence="1" key="1">
    <citation type="journal article" date="2020" name="J Insects Food Feed">
        <title>The yellow mealworm (Tenebrio molitor) genome: a resource for the emerging insects as food and feed industry.</title>
        <authorList>
            <person name="Eriksson T."/>
            <person name="Andere A."/>
            <person name="Kelstrup H."/>
            <person name="Emery V."/>
            <person name="Picard C."/>
        </authorList>
    </citation>
    <scope>NUCLEOTIDE SEQUENCE</scope>
    <source>
        <strain evidence="1">Stoneville</strain>
        <tissue evidence="1">Whole head</tissue>
    </source>
</reference>
<name>A0A8J6HNA0_TENMO</name>
<proteinExistence type="predicted"/>
<comment type="caution">
    <text evidence="1">The sequence shown here is derived from an EMBL/GenBank/DDBJ whole genome shotgun (WGS) entry which is preliminary data.</text>
</comment>
<evidence type="ECO:0000313" key="1">
    <source>
        <dbReference type="EMBL" id="KAH0817348.1"/>
    </source>
</evidence>
<organism evidence="1 2">
    <name type="scientific">Tenebrio molitor</name>
    <name type="common">Yellow mealworm beetle</name>
    <dbReference type="NCBI Taxonomy" id="7067"/>
    <lineage>
        <taxon>Eukaryota</taxon>
        <taxon>Metazoa</taxon>
        <taxon>Ecdysozoa</taxon>
        <taxon>Arthropoda</taxon>
        <taxon>Hexapoda</taxon>
        <taxon>Insecta</taxon>
        <taxon>Pterygota</taxon>
        <taxon>Neoptera</taxon>
        <taxon>Endopterygota</taxon>
        <taxon>Coleoptera</taxon>
        <taxon>Polyphaga</taxon>
        <taxon>Cucujiformia</taxon>
        <taxon>Tenebrionidae</taxon>
        <taxon>Tenebrio</taxon>
    </lineage>
</organism>
<dbReference type="EMBL" id="JABDTM020019653">
    <property type="protein sequence ID" value="KAH0817348.1"/>
    <property type="molecule type" value="Genomic_DNA"/>
</dbReference>
<accession>A0A8J6HNA0</accession>
<evidence type="ECO:0000313" key="2">
    <source>
        <dbReference type="Proteomes" id="UP000719412"/>
    </source>
</evidence>
<protein>
    <submittedName>
        <fullName evidence="1">Uncharacterized protein</fullName>
    </submittedName>
</protein>
<reference evidence="1" key="2">
    <citation type="submission" date="2021-08" db="EMBL/GenBank/DDBJ databases">
        <authorList>
            <person name="Eriksson T."/>
        </authorList>
    </citation>
    <scope>NUCLEOTIDE SEQUENCE</scope>
    <source>
        <strain evidence="1">Stoneville</strain>
        <tissue evidence="1">Whole head</tissue>
    </source>
</reference>
<dbReference type="Proteomes" id="UP000719412">
    <property type="component" value="Unassembled WGS sequence"/>
</dbReference>